<evidence type="ECO:0000313" key="2">
    <source>
        <dbReference type="Proteomes" id="UP001481413"/>
    </source>
</evidence>
<accession>A0ABP9ZZM8</accession>
<keyword evidence="2" id="KW-1185">Reference proteome</keyword>
<comment type="caution">
    <text evidence="1">The sequence shown here is derived from an EMBL/GenBank/DDBJ whole genome shotgun (WGS) entry which is preliminary data.</text>
</comment>
<proteinExistence type="predicted"/>
<dbReference type="Proteomes" id="UP001481413">
    <property type="component" value="Unassembled WGS sequence"/>
</dbReference>
<protein>
    <submittedName>
        <fullName evidence="1">Uncharacterized protein</fullName>
    </submittedName>
</protein>
<gene>
    <name evidence="1" type="ORF">NBRC116585_17090</name>
</gene>
<dbReference type="EMBL" id="BAABWH010000004">
    <property type="protein sequence ID" value="GAA6145591.1"/>
    <property type="molecule type" value="Genomic_DNA"/>
</dbReference>
<sequence length="66" mass="7740">MTRKTKDKYNSYSLNPESNVGNSDDWNRLLNKGMRHSMDRKGNCWDMAAVESFFSRLKVESLILPR</sequence>
<name>A0ABP9ZZM8_9GAMM</name>
<evidence type="ECO:0000313" key="1">
    <source>
        <dbReference type="EMBL" id="GAA6145591.1"/>
    </source>
</evidence>
<reference evidence="1 2" key="1">
    <citation type="submission" date="2024-04" db="EMBL/GenBank/DDBJ databases">
        <title>Draft genome sequence of Thalassolituus maritimus NBRC 116585.</title>
        <authorList>
            <person name="Miyakawa T."/>
            <person name="Kusuya Y."/>
            <person name="Miura T."/>
        </authorList>
    </citation>
    <scope>NUCLEOTIDE SEQUENCE [LARGE SCALE GENOMIC DNA]</scope>
    <source>
        <strain evidence="1 2">5NW40-0001</strain>
    </source>
</reference>
<organism evidence="1 2">
    <name type="scientific">Thalassolituus maritimus</name>
    <dbReference type="NCBI Taxonomy" id="484498"/>
    <lineage>
        <taxon>Bacteria</taxon>
        <taxon>Pseudomonadati</taxon>
        <taxon>Pseudomonadota</taxon>
        <taxon>Gammaproteobacteria</taxon>
        <taxon>Oceanospirillales</taxon>
        <taxon>Oceanospirillaceae</taxon>
        <taxon>Thalassolituus</taxon>
    </lineage>
</organism>